<evidence type="ECO:0000313" key="1">
    <source>
        <dbReference type="EMBL" id="MBX60428.1"/>
    </source>
</evidence>
<organism evidence="1">
    <name type="scientific">Rhizophora mucronata</name>
    <name type="common">Asiatic mangrove</name>
    <dbReference type="NCBI Taxonomy" id="61149"/>
    <lineage>
        <taxon>Eukaryota</taxon>
        <taxon>Viridiplantae</taxon>
        <taxon>Streptophyta</taxon>
        <taxon>Embryophyta</taxon>
        <taxon>Tracheophyta</taxon>
        <taxon>Spermatophyta</taxon>
        <taxon>Magnoliopsida</taxon>
        <taxon>eudicotyledons</taxon>
        <taxon>Gunneridae</taxon>
        <taxon>Pentapetalae</taxon>
        <taxon>rosids</taxon>
        <taxon>fabids</taxon>
        <taxon>Malpighiales</taxon>
        <taxon>Rhizophoraceae</taxon>
        <taxon>Rhizophora</taxon>
    </lineage>
</organism>
<dbReference type="EMBL" id="GGEC01079944">
    <property type="protein sequence ID" value="MBX60428.1"/>
    <property type="molecule type" value="Transcribed_RNA"/>
</dbReference>
<name>A0A2P2Q0C7_RHIMU</name>
<dbReference type="AlphaFoldDB" id="A0A2P2Q0C7"/>
<reference evidence="1" key="1">
    <citation type="submission" date="2018-02" db="EMBL/GenBank/DDBJ databases">
        <title>Rhizophora mucronata_Transcriptome.</title>
        <authorList>
            <person name="Meera S.P."/>
            <person name="Sreeshan A."/>
            <person name="Augustine A."/>
        </authorList>
    </citation>
    <scope>NUCLEOTIDE SEQUENCE</scope>
    <source>
        <tissue evidence="1">Leaf</tissue>
    </source>
</reference>
<accession>A0A2P2Q0C7</accession>
<protein>
    <submittedName>
        <fullName evidence="1">Uncharacterized protein</fullName>
    </submittedName>
</protein>
<sequence>MHLATKLIYIQGEINFVTIITTSRITILPRQPTFE</sequence>
<proteinExistence type="predicted"/>